<feature type="compositionally biased region" description="Basic and acidic residues" evidence="1">
    <location>
        <begin position="90"/>
        <end position="99"/>
    </location>
</feature>
<proteinExistence type="predicted"/>
<accession>A0ABW1C3R4</accession>
<organism evidence="2 3">
    <name type="scientific">Nonomuraea harbinensis</name>
    <dbReference type="NCBI Taxonomy" id="1286938"/>
    <lineage>
        <taxon>Bacteria</taxon>
        <taxon>Bacillati</taxon>
        <taxon>Actinomycetota</taxon>
        <taxon>Actinomycetes</taxon>
        <taxon>Streptosporangiales</taxon>
        <taxon>Streptosporangiaceae</taxon>
        <taxon>Nonomuraea</taxon>
    </lineage>
</organism>
<protein>
    <submittedName>
        <fullName evidence="2">Uncharacterized protein</fullName>
    </submittedName>
</protein>
<dbReference type="EMBL" id="JBHSNW010000018">
    <property type="protein sequence ID" value="MFC5819351.1"/>
    <property type="molecule type" value="Genomic_DNA"/>
</dbReference>
<feature type="region of interest" description="Disordered" evidence="1">
    <location>
        <begin position="79"/>
        <end position="99"/>
    </location>
</feature>
<keyword evidence="3" id="KW-1185">Reference proteome</keyword>
<sequence>MTWRRDRADRRVWVTVSGRLRDSGPGDGYCARFGLHTSINSWKIEETSTKECDGVWRSTSLALEPGSGGMVFLDLYTKPGADRTSTPLRDPWRTDHHPY</sequence>
<evidence type="ECO:0000313" key="3">
    <source>
        <dbReference type="Proteomes" id="UP001596096"/>
    </source>
</evidence>
<dbReference type="Proteomes" id="UP001596096">
    <property type="component" value="Unassembled WGS sequence"/>
</dbReference>
<evidence type="ECO:0000313" key="2">
    <source>
        <dbReference type="EMBL" id="MFC5819351.1"/>
    </source>
</evidence>
<comment type="caution">
    <text evidence="2">The sequence shown here is derived from an EMBL/GenBank/DDBJ whole genome shotgun (WGS) entry which is preliminary data.</text>
</comment>
<gene>
    <name evidence="2" type="ORF">ACFPUY_29990</name>
</gene>
<reference evidence="3" key="1">
    <citation type="journal article" date="2019" name="Int. J. Syst. Evol. Microbiol.">
        <title>The Global Catalogue of Microorganisms (GCM) 10K type strain sequencing project: providing services to taxonomists for standard genome sequencing and annotation.</title>
        <authorList>
            <consortium name="The Broad Institute Genomics Platform"/>
            <consortium name="The Broad Institute Genome Sequencing Center for Infectious Disease"/>
            <person name="Wu L."/>
            <person name="Ma J."/>
        </authorList>
    </citation>
    <scope>NUCLEOTIDE SEQUENCE [LARGE SCALE GENOMIC DNA]</scope>
    <source>
        <strain evidence="3">CGMCC 4.7106</strain>
    </source>
</reference>
<dbReference type="RefSeq" id="WP_219546335.1">
    <property type="nucleotide sequence ID" value="NZ_JAHKRN010000023.1"/>
</dbReference>
<name>A0ABW1C3R4_9ACTN</name>
<evidence type="ECO:0000256" key="1">
    <source>
        <dbReference type="SAM" id="MobiDB-lite"/>
    </source>
</evidence>